<evidence type="ECO:0000259" key="1">
    <source>
        <dbReference type="Pfam" id="PF12697"/>
    </source>
</evidence>
<dbReference type="Proteomes" id="UP000749293">
    <property type="component" value="Unassembled WGS sequence"/>
</dbReference>
<name>A0A9P4Z223_9HYPO</name>
<proteinExistence type="predicted"/>
<protein>
    <submittedName>
        <fullName evidence="2">Pimeloyl-ACP methyl ester carboxylesterase</fullName>
    </submittedName>
</protein>
<organism evidence="2 3">
    <name type="scientific">Geosmithia morbida</name>
    <dbReference type="NCBI Taxonomy" id="1094350"/>
    <lineage>
        <taxon>Eukaryota</taxon>
        <taxon>Fungi</taxon>
        <taxon>Dikarya</taxon>
        <taxon>Ascomycota</taxon>
        <taxon>Pezizomycotina</taxon>
        <taxon>Sordariomycetes</taxon>
        <taxon>Hypocreomycetidae</taxon>
        <taxon>Hypocreales</taxon>
        <taxon>Bionectriaceae</taxon>
        <taxon>Geosmithia</taxon>
    </lineage>
</organism>
<dbReference type="GeneID" id="55967468"/>
<keyword evidence="3" id="KW-1185">Reference proteome</keyword>
<evidence type="ECO:0000313" key="3">
    <source>
        <dbReference type="Proteomes" id="UP000749293"/>
    </source>
</evidence>
<feature type="domain" description="AB hydrolase-1" evidence="1">
    <location>
        <begin position="37"/>
        <end position="302"/>
    </location>
</feature>
<evidence type="ECO:0000313" key="2">
    <source>
        <dbReference type="EMBL" id="KAF4125992.1"/>
    </source>
</evidence>
<dbReference type="EMBL" id="JAANYQ010000002">
    <property type="protein sequence ID" value="KAF4125992.1"/>
    <property type="molecule type" value="Genomic_DNA"/>
</dbReference>
<accession>A0A9P4Z223</accession>
<dbReference type="Gene3D" id="3.40.50.1820">
    <property type="entry name" value="alpha/beta hydrolase"/>
    <property type="match status" value="1"/>
</dbReference>
<dbReference type="RefSeq" id="XP_035324644.1">
    <property type="nucleotide sequence ID" value="XM_035463220.1"/>
</dbReference>
<dbReference type="InterPro" id="IPR000073">
    <property type="entry name" value="AB_hydrolase_1"/>
</dbReference>
<gene>
    <name evidence="2" type="ORF">GMORB2_1238</name>
</gene>
<dbReference type="InterPro" id="IPR029058">
    <property type="entry name" value="AB_hydrolase_fold"/>
</dbReference>
<dbReference type="AlphaFoldDB" id="A0A9P4Z223"/>
<dbReference type="Pfam" id="PF12697">
    <property type="entry name" value="Abhydrolase_6"/>
    <property type="match status" value="1"/>
</dbReference>
<comment type="caution">
    <text evidence="2">The sequence shown here is derived from an EMBL/GenBank/DDBJ whole genome shotgun (WGS) entry which is preliminary data.</text>
</comment>
<reference evidence="2" key="1">
    <citation type="submission" date="2020-03" db="EMBL/GenBank/DDBJ databases">
        <title>Site-based positive gene gene selection in Geosmithia morbida across the United States reveals a broad range of putative effectors and factors for local host and environmental adapation.</title>
        <authorList>
            <person name="Onufrak A."/>
            <person name="Murdoch R.W."/>
            <person name="Gazis R."/>
            <person name="Huff M."/>
            <person name="Staton M."/>
            <person name="Klingeman W."/>
            <person name="Hadziabdic D."/>
        </authorList>
    </citation>
    <scope>NUCLEOTIDE SEQUENCE</scope>
    <source>
        <strain evidence="2">1262</strain>
    </source>
</reference>
<dbReference type="SUPFAM" id="SSF53474">
    <property type="entry name" value="alpha/beta-Hydrolases"/>
    <property type="match status" value="1"/>
</dbReference>
<sequence>MTSPALPSNGRLVSIGTHSIAFYTYGPDPGNSKDPVVLFISGVCSDALNWQAVVRLLPPSMRSYTYDRSGYRNSDCSPLVPTAENAAVELSLLVEKSPIPNPLIFVGHSWAGILIHEFMALKGTGQIAGLVLVDANHETMPQSIDINDPILWAVAAGVNSYSARGIEAEHKLTEDEWDAFRAAERTEKFLLAAEKEQREYKNSFETLRKKGLSERQPLLGDSPVYIIGSTRSRDWSGLYKAGVEKGNGTEAERSYVREFIRTVDGKSEVLQKEFLKLSTTSKLVFATKSGHFIQLTQPSLVVDGRQIPGITVLCMNIQGLPVKEHP</sequence>
<dbReference type="OrthoDB" id="294702at2759"/>